<keyword evidence="2" id="KW-1185">Reference proteome</keyword>
<dbReference type="RefSeq" id="WP_138366253.1">
    <property type="nucleotide sequence ID" value="NZ_VCEJ01000004.1"/>
</dbReference>
<dbReference type="EMBL" id="VCEJ01000004">
    <property type="protein sequence ID" value="TLV00879.1"/>
    <property type="molecule type" value="Genomic_DNA"/>
</dbReference>
<accession>A0A5R9KXP8</accession>
<dbReference type="Gene3D" id="2.160.20.10">
    <property type="entry name" value="Single-stranded right-handed beta-helix, Pectin lyase-like"/>
    <property type="match status" value="1"/>
</dbReference>
<name>A0A5R9KXP8_9BACT</name>
<dbReference type="Proteomes" id="UP000306402">
    <property type="component" value="Unassembled WGS sequence"/>
</dbReference>
<organism evidence="1 2">
    <name type="scientific">Dyadobacter luticola</name>
    <dbReference type="NCBI Taxonomy" id="1979387"/>
    <lineage>
        <taxon>Bacteria</taxon>
        <taxon>Pseudomonadati</taxon>
        <taxon>Bacteroidota</taxon>
        <taxon>Cytophagia</taxon>
        <taxon>Cytophagales</taxon>
        <taxon>Spirosomataceae</taxon>
        <taxon>Dyadobacter</taxon>
    </lineage>
</organism>
<gene>
    <name evidence="1" type="ORF">FEN17_15515</name>
</gene>
<evidence type="ECO:0000313" key="2">
    <source>
        <dbReference type="Proteomes" id="UP000306402"/>
    </source>
</evidence>
<sequence>MKQLFIYALLATAFLTGCSDDDKTDPTPVAPVEESVTGEVSGTWTKGGTYKVTGHIQIPEGKSLTIEEGVTVLFSDSVIKPEVVVKGNLYSLGTPAAPVKFTVPDAWKAGNQFGNLWGGLIAGPKSAEFVISNTILEFGGAVTTEESPSVKAGLYKAEAGEHVPVIYYPNVDGKLIVQNSIIRNFNEDGFYIEGGKVIISNNMFYTTGVSGGDAINIKSGVQADVAFNLVYSPNTNALKLSNSGDRTPQAYIVAYNNTIVNAGWRRPTTKGGSIWLEKVVRADLYNNLLANNRFGIKKENVENAVDSRSGISNTLYYGATQEGVTQFQPSAEILKGVNDLISAKVGDNDPKFVNYPLTTDNKNAAFDTAWDFHLQAGSPALSKGKTDFTRLYGSGLVVNGVTYTSPAPANYIGAFGTK</sequence>
<proteinExistence type="predicted"/>
<reference evidence="1 2" key="1">
    <citation type="submission" date="2019-05" db="EMBL/GenBank/DDBJ databases">
        <authorList>
            <person name="Qu J.-H."/>
        </authorList>
    </citation>
    <scope>NUCLEOTIDE SEQUENCE [LARGE SCALE GENOMIC DNA]</scope>
    <source>
        <strain evidence="1 2">T17</strain>
    </source>
</reference>
<dbReference type="InterPro" id="IPR012334">
    <property type="entry name" value="Pectin_lyas_fold"/>
</dbReference>
<comment type="caution">
    <text evidence="1">The sequence shown here is derived from an EMBL/GenBank/DDBJ whole genome shotgun (WGS) entry which is preliminary data.</text>
</comment>
<dbReference type="InterPro" id="IPR011050">
    <property type="entry name" value="Pectin_lyase_fold/virulence"/>
</dbReference>
<dbReference type="SUPFAM" id="SSF51126">
    <property type="entry name" value="Pectin lyase-like"/>
    <property type="match status" value="1"/>
</dbReference>
<evidence type="ECO:0000313" key="1">
    <source>
        <dbReference type="EMBL" id="TLV00879.1"/>
    </source>
</evidence>
<dbReference type="PROSITE" id="PS51257">
    <property type="entry name" value="PROKAR_LIPOPROTEIN"/>
    <property type="match status" value="1"/>
</dbReference>
<dbReference type="OrthoDB" id="974660at2"/>
<dbReference type="AlphaFoldDB" id="A0A5R9KXP8"/>
<protein>
    <submittedName>
        <fullName evidence="1">Right-handed parallel beta-helix repeat-containing protein</fullName>
    </submittedName>
</protein>